<comment type="caution">
    <text evidence="3">The sequence shown here is derived from an EMBL/GenBank/DDBJ whole genome shotgun (WGS) entry which is preliminary data.</text>
</comment>
<dbReference type="Proteomes" id="UP000290759">
    <property type="component" value="Unassembled WGS sequence"/>
</dbReference>
<evidence type="ECO:0000256" key="1">
    <source>
        <dbReference type="SAM" id="MobiDB-lite"/>
    </source>
</evidence>
<dbReference type="OrthoDB" id="4204233at2"/>
<organism evidence="3 4">
    <name type="scientific">Lichenibacterium minor</name>
    <dbReference type="NCBI Taxonomy" id="2316528"/>
    <lineage>
        <taxon>Bacteria</taxon>
        <taxon>Pseudomonadati</taxon>
        <taxon>Pseudomonadota</taxon>
        <taxon>Alphaproteobacteria</taxon>
        <taxon>Hyphomicrobiales</taxon>
        <taxon>Lichenihabitantaceae</taxon>
        <taxon>Lichenibacterium</taxon>
    </lineage>
</organism>
<evidence type="ECO:0000259" key="2">
    <source>
        <dbReference type="SMART" id="SM00470"/>
    </source>
</evidence>
<gene>
    <name evidence="3" type="ORF">D3273_16020</name>
</gene>
<dbReference type="InterPro" id="IPR050336">
    <property type="entry name" value="Chromosome_partition/occlusion"/>
</dbReference>
<dbReference type="GO" id="GO:0005694">
    <property type="term" value="C:chromosome"/>
    <property type="evidence" value="ECO:0007669"/>
    <property type="project" value="TreeGrafter"/>
</dbReference>
<keyword evidence="4" id="KW-1185">Reference proteome</keyword>
<dbReference type="PANTHER" id="PTHR33375">
    <property type="entry name" value="CHROMOSOME-PARTITIONING PROTEIN PARB-RELATED"/>
    <property type="match status" value="1"/>
</dbReference>
<dbReference type="InterPro" id="IPR003115">
    <property type="entry name" value="ParB_N"/>
</dbReference>
<evidence type="ECO:0000313" key="4">
    <source>
        <dbReference type="Proteomes" id="UP000290759"/>
    </source>
</evidence>
<proteinExistence type="predicted"/>
<dbReference type="SMART" id="SM00470">
    <property type="entry name" value="ParB"/>
    <property type="match status" value="1"/>
</dbReference>
<dbReference type="GO" id="GO:0007059">
    <property type="term" value="P:chromosome segregation"/>
    <property type="evidence" value="ECO:0007669"/>
    <property type="project" value="TreeGrafter"/>
</dbReference>
<reference evidence="3 4" key="1">
    <citation type="submission" date="2018-12" db="EMBL/GenBank/DDBJ databases">
        <authorList>
            <person name="Grouzdev D.S."/>
            <person name="Krutkina M.S."/>
        </authorList>
    </citation>
    <scope>NUCLEOTIDE SEQUENCE [LARGE SCALE GENOMIC DNA]</scope>
    <source>
        <strain evidence="3 4">RmlP026</strain>
    </source>
</reference>
<dbReference type="EMBL" id="QYBB01000018">
    <property type="protein sequence ID" value="RYC31037.1"/>
    <property type="molecule type" value="Genomic_DNA"/>
</dbReference>
<dbReference type="AlphaFoldDB" id="A0A4Q2U7N7"/>
<dbReference type="InterPro" id="IPR036086">
    <property type="entry name" value="ParB/Sulfiredoxin_sf"/>
</dbReference>
<dbReference type="SUPFAM" id="SSF110849">
    <property type="entry name" value="ParB/Sulfiredoxin"/>
    <property type="match status" value="1"/>
</dbReference>
<accession>A0A4Q2U7N7</accession>
<sequence length="326" mass="38053">MTERQPHGALKDLSPDKVKRNSQNPRLFFRSEEAETLMTSIRRYGIQVPITVYEEEDHFVLIDGERRWRCALKLNLKRIPALVQPKPTELNNLLLMFNIHALREQWDYLTIANKLPEVINLYKLENGDEDPNEQDLSELTGLTRGQIRRCRLLFSLPPSYRRMLEKELELPKQKQRLSEDFFIEMERSLKTIQKRLPSVVSDMNDVRDSLIKKFRDKTINNITDFRKLSKIATSVSTIGIQEQKARRAISQIFNADNGISIDEIFAEQFETRYDERKIGINIDSIYEYLDATLESNDHTSIGPSVRSKLLNLREMIERVLGADDAI</sequence>
<protein>
    <recommendedName>
        <fullName evidence="2">ParB-like N-terminal domain-containing protein</fullName>
    </recommendedName>
</protein>
<dbReference type="Gene3D" id="3.90.1530.10">
    <property type="entry name" value="Conserved hypothetical protein from pyrococcus furiosus pfu- 392566-001, ParB domain"/>
    <property type="match status" value="1"/>
</dbReference>
<reference evidence="3 4" key="2">
    <citation type="submission" date="2019-02" db="EMBL/GenBank/DDBJ databases">
        <title>'Lichenibacterium ramalinii' gen. nov. sp. nov., 'Lichenibacterium minor' gen. nov. sp. nov.</title>
        <authorList>
            <person name="Pankratov T."/>
        </authorList>
    </citation>
    <scope>NUCLEOTIDE SEQUENCE [LARGE SCALE GENOMIC DNA]</scope>
    <source>
        <strain evidence="3 4">RmlP026</strain>
    </source>
</reference>
<dbReference type="Pfam" id="PF02195">
    <property type="entry name" value="ParB_N"/>
    <property type="match status" value="1"/>
</dbReference>
<feature type="domain" description="ParB-like N-terminal" evidence="2">
    <location>
        <begin position="11"/>
        <end position="103"/>
    </location>
</feature>
<feature type="region of interest" description="Disordered" evidence="1">
    <location>
        <begin position="1"/>
        <end position="21"/>
    </location>
</feature>
<dbReference type="RefSeq" id="WP_129227892.1">
    <property type="nucleotide sequence ID" value="NZ_QYBB01000018.1"/>
</dbReference>
<evidence type="ECO:0000313" key="3">
    <source>
        <dbReference type="EMBL" id="RYC31037.1"/>
    </source>
</evidence>
<dbReference type="PANTHER" id="PTHR33375:SF1">
    <property type="entry name" value="CHROMOSOME-PARTITIONING PROTEIN PARB-RELATED"/>
    <property type="match status" value="1"/>
</dbReference>
<feature type="compositionally biased region" description="Basic and acidic residues" evidence="1">
    <location>
        <begin position="1"/>
        <end position="19"/>
    </location>
</feature>
<name>A0A4Q2U7N7_9HYPH</name>